<evidence type="ECO:0000313" key="7">
    <source>
        <dbReference type="Proteomes" id="UP001157974"/>
    </source>
</evidence>
<reference evidence="6 7" key="1">
    <citation type="journal article" date="2023" name="Nat. Commun.">
        <title>Origin of minicircular mitochondrial genomes in red algae.</title>
        <authorList>
            <person name="Lee Y."/>
            <person name="Cho C.H."/>
            <person name="Lee Y.M."/>
            <person name="Park S.I."/>
            <person name="Yang J.H."/>
            <person name="West J.A."/>
            <person name="Bhattacharya D."/>
            <person name="Yoon H.S."/>
        </authorList>
    </citation>
    <scope>NUCLEOTIDE SEQUENCE [LARGE SCALE GENOMIC DNA]</scope>
    <source>
        <strain evidence="6 7">CCMP1338</strain>
        <tissue evidence="6">Whole cell</tissue>
    </source>
</reference>
<proteinExistence type="predicted"/>
<feature type="domain" description="PDZ GRASP-type" evidence="5">
    <location>
        <begin position="117"/>
        <end position="208"/>
    </location>
</feature>
<evidence type="ECO:0000259" key="5">
    <source>
        <dbReference type="PROSITE" id="PS51865"/>
    </source>
</evidence>
<dbReference type="InterPro" id="IPR007583">
    <property type="entry name" value="GRASP55_65"/>
</dbReference>
<dbReference type="Gene3D" id="2.30.42.10">
    <property type="match status" value="2"/>
</dbReference>
<accession>A0AAV8UH81</accession>
<gene>
    <name evidence="6" type="ORF">NDN08_004056</name>
</gene>
<keyword evidence="4" id="KW-0472">Membrane</keyword>
<protein>
    <recommendedName>
        <fullName evidence="5">PDZ GRASP-type domain-containing protein</fullName>
    </recommendedName>
</protein>
<evidence type="ECO:0000313" key="6">
    <source>
        <dbReference type="EMBL" id="KAJ8901851.1"/>
    </source>
</evidence>
<dbReference type="GO" id="GO:0000139">
    <property type="term" value="C:Golgi membrane"/>
    <property type="evidence" value="ECO:0007669"/>
    <property type="project" value="UniProtKB-SubCell"/>
</dbReference>
<evidence type="ECO:0000256" key="3">
    <source>
        <dbReference type="ARBA" id="ARBA00023034"/>
    </source>
</evidence>
<dbReference type="PANTHER" id="PTHR12893">
    <property type="entry name" value="GOLGI REASSEMBLY STACKING PROTEIN GRASP"/>
    <property type="match status" value="1"/>
</dbReference>
<keyword evidence="2" id="KW-0677">Repeat</keyword>
<dbReference type="GO" id="GO:0007030">
    <property type="term" value="P:Golgi organization"/>
    <property type="evidence" value="ECO:0007669"/>
    <property type="project" value="TreeGrafter"/>
</dbReference>
<dbReference type="EMBL" id="JAMWBK010000010">
    <property type="protein sequence ID" value="KAJ8901851.1"/>
    <property type="molecule type" value="Genomic_DNA"/>
</dbReference>
<feature type="domain" description="PDZ GRASP-type" evidence="5">
    <location>
        <begin position="22"/>
        <end position="111"/>
    </location>
</feature>
<evidence type="ECO:0000256" key="4">
    <source>
        <dbReference type="ARBA" id="ARBA00023136"/>
    </source>
</evidence>
<dbReference type="InterPro" id="IPR024958">
    <property type="entry name" value="GRASP_PDZ"/>
</dbReference>
<sequence length="228" mass="24475">MGAAESAEEAVDQQGIDISEISGYRVMRVFQGGPAWRSGLAPFEDFIIAVNGEVCDDHSNPLGNVLKGHESLEVDVLVWNCIDEQDRHIKMTPSKWSGPGLLGAAVKYDKLDPASTYLWHVVDLTPRSPADDAGLTPDIDYIVGTPANVFKKEADLNNLAKEAARKQEYLTLCIYSSATGRLREVELKPSDSWGGKGLLGCELATGLLHKIPPRADSTQGPGAASGVS</sequence>
<dbReference type="InterPro" id="IPR036034">
    <property type="entry name" value="PDZ_sf"/>
</dbReference>
<comment type="caution">
    <text evidence="6">The sequence shown here is derived from an EMBL/GenBank/DDBJ whole genome shotgun (WGS) entry which is preliminary data.</text>
</comment>
<dbReference type="AlphaFoldDB" id="A0AAV8UH81"/>
<dbReference type="PROSITE" id="PS51865">
    <property type="entry name" value="PDZ_GRASP"/>
    <property type="match status" value="2"/>
</dbReference>
<evidence type="ECO:0000256" key="2">
    <source>
        <dbReference type="ARBA" id="ARBA00022737"/>
    </source>
</evidence>
<organism evidence="6 7">
    <name type="scientific">Rhodosorus marinus</name>
    <dbReference type="NCBI Taxonomy" id="101924"/>
    <lineage>
        <taxon>Eukaryota</taxon>
        <taxon>Rhodophyta</taxon>
        <taxon>Stylonematophyceae</taxon>
        <taxon>Stylonematales</taxon>
        <taxon>Stylonemataceae</taxon>
        <taxon>Rhodosorus</taxon>
    </lineage>
</organism>
<dbReference type="Pfam" id="PF04495">
    <property type="entry name" value="GRASP55_65"/>
    <property type="match status" value="1"/>
</dbReference>
<keyword evidence="3" id="KW-0333">Golgi apparatus</keyword>
<keyword evidence="7" id="KW-1185">Reference proteome</keyword>
<evidence type="ECO:0000256" key="1">
    <source>
        <dbReference type="ARBA" id="ARBA00004394"/>
    </source>
</evidence>
<dbReference type="SUPFAM" id="SSF50156">
    <property type="entry name" value="PDZ domain-like"/>
    <property type="match status" value="1"/>
</dbReference>
<dbReference type="PANTHER" id="PTHR12893:SF0">
    <property type="entry name" value="GRASP65"/>
    <property type="match status" value="1"/>
</dbReference>
<comment type="subcellular location">
    <subcellularLocation>
        <location evidence="1">Golgi apparatus membrane</location>
    </subcellularLocation>
</comment>
<name>A0AAV8UH81_9RHOD</name>
<dbReference type="Proteomes" id="UP001157974">
    <property type="component" value="Unassembled WGS sequence"/>
</dbReference>